<gene>
    <name evidence="2" type="ORF">GYMLUDRAFT_248277</name>
</gene>
<evidence type="ECO:0000313" key="3">
    <source>
        <dbReference type="Proteomes" id="UP000053593"/>
    </source>
</evidence>
<dbReference type="AlphaFoldDB" id="A0A0D0CCT3"/>
<keyword evidence="3" id="KW-1185">Reference proteome</keyword>
<protein>
    <submittedName>
        <fullName evidence="2">Uncharacterized protein</fullName>
    </submittedName>
</protein>
<feature type="region of interest" description="Disordered" evidence="1">
    <location>
        <begin position="1"/>
        <end position="23"/>
    </location>
</feature>
<evidence type="ECO:0000313" key="2">
    <source>
        <dbReference type="EMBL" id="KIK55867.1"/>
    </source>
</evidence>
<proteinExistence type="predicted"/>
<reference evidence="2 3" key="1">
    <citation type="submission" date="2014-04" db="EMBL/GenBank/DDBJ databases">
        <title>Evolutionary Origins and Diversification of the Mycorrhizal Mutualists.</title>
        <authorList>
            <consortium name="DOE Joint Genome Institute"/>
            <consortium name="Mycorrhizal Genomics Consortium"/>
            <person name="Kohler A."/>
            <person name="Kuo A."/>
            <person name="Nagy L.G."/>
            <person name="Floudas D."/>
            <person name="Copeland A."/>
            <person name="Barry K.W."/>
            <person name="Cichocki N."/>
            <person name="Veneault-Fourrey C."/>
            <person name="LaButti K."/>
            <person name="Lindquist E.A."/>
            <person name="Lipzen A."/>
            <person name="Lundell T."/>
            <person name="Morin E."/>
            <person name="Murat C."/>
            <person name="Riley R."/>
            <person name="Ohm R."/>
            <person name="Sun H."/>
            <person name="Tunlid A."/>
            <person name="Henrissat B."/>
            <person name="Grigoriev I.V."/>
            <person name="Hibbett D.S."/>
            <person name="Martin F."/>
        </authorList>
    </citation>
    <scope>NUCLEOTIDE SEQUENCE [LARGE SCALE GENOMIC DNA]</scope>
    <source>
        <strain evidence="2 3">FD-317 M1</strain>
    </source>
</reference>
<dbReference type="EMBL" id="KN834802">
    <property type="protein sequence ID" value="KIK55867.1"/>
    <property type="molecule type" value="Genomic_DNA"/>
</dbReference>
<organism evidence="2 3">
    <name type="scientific">Collybiopsis luxurians FD-317 M1</name>
    <dbReference type="NCBI Taxonomy" id="944289"/>
    <lineage>
        <taxon>Eukaryota</taxon>
        <taxon>Fungi</taxon>
        <taxon>Dikarya</taxon>
        <taxon>Basidiomycota</taxon>
        <taxon>Agaricomycotina</taxon>
        <taxon>Agaricomycetes</taxon>
        <taxon>Agaricomycetidae</taxon>
        <taxon>Agaricales</taxon>
        <taxon>Marasmiineae</taxon>
        <taxon>Omphalotaceae</taxon>
        <taxon>Collybiopsis</taxon>
        <taxon>Collybiopsis luxurians</taxon>
    </lineage>
</organism>
<dbReference type="Proteomes" id="UP000053593">
    <property type="component" value="Unassembled WGS sequence"/>
</dbReference>
<sequence length="105" mass="11660">MPSSNLLEYEMSHPSTDPTTRSSTLDVTDEAFDHQSIMSRGTASPGLKGILRTSGYVDEHEEDEEGQGHVYDESYTKQRQESDANLFKTPSHLQAAATSRIITKI</sequence>
<accession>A0A0D0CCT3</accession>
<name>A0A0D0CCT3_9AGAR</name>
<dbReference type="HOGENOM" id="CLU_2236894_0_0_1"/>
<evidence type="ECO:0000256" key="1">
    <source>
        <dbReference type="SAM" id="MobiDB-lite"/>
    </source>
</evidence>
<feature type="compositionally biased region" description="Polar residues" evidence="1">
    <location>
        <begin position="13"/>
        <end position="23"/>
    </location>
</feature>